<dbReference type="PROSITE" id="PS00070">
    <property type="entry name" value="ALDEHYDE_DEHYDR_CYS"/>
    <property type="match status" value="1"/>
</dbReference>
<dbReference type="InterPro" id="IPR016160">
    <property type="entry name" value="Ald_DH_CS_CYS"/>
</dbReference>
<proteinExistence type="inferred from homology"/>
<dbReference type="OrthoDB" id="6882680at2"/>
<keyword evidence="2" id="KW-0560">Oxidoreductase</keyword>
<dbReference type="InterPro" id="IPR016163">
    <property type="entry name" value="Ald_DH_C"/>
</dbReference>
<evidence type="ECO:0000313" key="7">
    <source>
        <dbReference type="Proteomes" id="UP000198614"/>
    </source>
</evidence>
<dbReference type="InterPro" id="IPR016161">
    <property type="entry name" value="Ald_DH/histidinol_DH"/>
</dbReference>
<keyword evidence="3" id="KW-0520">NAD</keyword>
<protein>
    <submittedName>
        <fullName evidence="6">Acyl-CoA reductase</fullName>
    </submittedName>
</protein>
<name>A0A1G7LA59_9ACTN</name>
<feature type="domain" description="Aldehyde dehydrogenase" evidence="5">
    <location>
        <begin position="32"/>
        <end position="487"/>
    </location>
</feature>
<dbReference type="EMBL" id="FNAX01000008">
    <property type="protein sequence ID" value="SDF46266.1"/>
    <property type="molecule type" value="Genomic_DNA"/>
</dbReference>
<evidence type="ECO:0000259" key="5">
    <source>
        <dbReference type="Pfam" id="PF00171"/>
    </source>
</evidence>
<evidence type="ECO:0000256" key="1">
    <source>
        <dbReference type="ARBA" id="ARBA00009986"/>
    </source>
</evidence>
<comment type="similarity">
    <text evidence="1">Belongs to the aldehyde dehydrogenase family.</text>
</comment>
<feature type="compositionally biased region" description="Low complexity" evidence="4">
    <location>
        <begin position="1"/>
        <end position="14"/>
    </location>
</feature>
<gene>
    <name evidence="6" type="ORF">SAMN05216260_108153</name>
</gene>
<dbReference type="FunFam" id="3.40.309.10:FF:000009">
    <property type="entry name" value="Aldehyde dehydrogenase A"/>
    <property type="match status" value="1"/>
</dbReference>
<accession>A0A1G7LA59</accession>
<evidence type="ECO:0000256" key="4">
    <source>
        <dbReference type="SAM" id="MobiDB-lite"/>
    </source>
</evidence>
<evidence type="ECO:0000256" key="2">
    <source>
        <dbReference type="ARBA" id="ARBA00023002"/>
    </source>
</evidence>
<dbReference type="SUPFAM" id="SSF53720">
    <property type="entry name" value="ALDH-like"/>
    <property type="match status" value="1"/>
</dbReference>
<dbReference type="InterPro" id="IPR016162">
    <property type="entry name" value="Ald_DH_N"/>
</dbReference>
<reference evidence="6 7" key="1">
    <citation type="submission" date="2016-10" db="EMBL/GenBank/DDBJ databases">
        <authorList>
            <person name="de Groot N.N."/>
        </authorList>
    </citation>
    <scope>NUCLEOTIDE SEQUENCE [LARGE SCALE GENOMIC DNA]</scope>
    <source>
        <strain evidence="6 7">CGMCC 4.1859</strain>
    </source>
</reference>
<dbReference type="PANTHER" id="PTHR42986">
    <property type="entry name" value="BENZALDEHYDE DEHYDROGENASE YFMT"/>
    <property type="match status" value="1"/>
</dbReference>
<dbReference type="Proteomes" id="UP000198614">
    <property type="component" value="Unassembled WGS sequence"/>
</dbReference>
<evidence type="ECO:0000256" key="3">
    <source>
        <dbReference type="ARBA" id="ARBA00023027"/>
    </source>
</evidence>
<evidence type="ECO:0000313" key="6">
    <source>
        <dbReference type="EMBL" id="SDF46266.1"/>
    </source>
</evidence>
<feature type="region of interest" description="Disordered" evidence="4">
    <location>
        <begin position="1"/>
        <end position="23"/>
    </location>
</feature>
<organism evidence="6 7">
    <name type="scientific">Streptomyces griseoaurantiacus</name>
    <dbReference type="NCBI Taxonomy" id="68213"/>
    <lineage>
        <taxon>Bacteria</taxon>
        <taxon>Bacillati</taxon>
        <taxon>Actinomycetota</taxon>
        <taxon>Actinomycetes</taxon>
        <taxon>Kitasatosporales</taxon>
        <taxon>Streptomycetaceae</taxon>
        <taxon>Streptomyces</taxon>
        <taxon>Streptomyces aurantiacus group</taxon>
    </lineage>
</organism>
<sequence length="503" mass="53675">MNHRTASSSSASRTGQPRKGPSEYGYFSDGKWLTAEAGTFEDFDPWTEEVFAVAARCGRAETAAAITAADRAFPAWSRTTPAEKAGILRRAAAIVERRSEELAETMARETGTTLLNGRFQLGLVIQLIEQAAGWAYLPAGEVLPSDFPDTTQTVVRRPLGVVASFTPWNGAQILAWRAILSPLVAGNTVVVKPTELAPVSAGIQVAEILHEAGLPAGVVNVVTHGPGEAGPIADEFFENPAVRCVNFIGSVPTGRMLAERAGAALKRSVMELGGYNPLIVLDDADLDYAVRVAAFSAFFHQGQICLNARTILVHRDLYDVFVERLVAKAGALRAGSPLEEETFIGPLITPEALSRVDERVRDAVAKGARLLTGGTHDGPVYAPTVLADVPDDAAVSVEETFGPVVVVRSVESADEAVDLANRLEYGLTSAIISGDTHRAVRLSERIRAGSVRINLPTIDDEIQAPIGGVRDSGWGRSGPHSLHDFTDQIAVTVQSGERRLPSF</sequence>
<dbReference type="Pfam" id="PF00171">
    <property type="entry name" value="Aldedh"/>
    <property type="match status" value="1"/>
</dbReference>
<dbReference type="FunFam" id="3.40.605.10:FF:000063">
    <property type="entry name" value="Succinate-semialdehyde dehydrogenase, mitochondrial"/>
    <property type="match status" value="1"/>
</dbReference>
<dbReference type="GO" id="GO:0016620">
    <property type="term" value="F:oxidoreductase activity, acting on the aldehyde or oxo group of donors, NAD or NADP as acceptor"/>
    <property type="evidence" value="ECO:0007669"/>
    <property type="project" value="InterPro"/>
</dbReference>
<dbReference type="Gene3D" id="3.40.605.10">
    <property type="entry name" value="Aldehyde Dehydrogenase, Chain A, domain 1"/>
    <property type="match status" value="1"/>
</dbReference>
<dbReference type="Gene3D" id="3.40.309.10">
    <property type="entry name" value="Aldehyde Dehydrogenase, Chain A, domain 2"/>
    <property type="match status" value="1"/>
</dbReference>
<dbReference type="PANTHER" id="PTHR42986:SF1">
    <property type="entry name" value="BENZALDEHYDE DEHYDROGENASE YFMT"/>
    <property type="match status" value="1"/>
</dbReference>
<dbReference type="AlphaFoldDB" id="A0A1G7LA59"/>
<dbReference type="InterPro" id="IPR015590">
    <property type="entry name" value="Aldehyde_DH_dom"/>
</dbReference>